<reference evidence="1 2" key="1">
    <citation type="journal article" date="2011" name="J. Bacteriol.">
        <title>Complete genome sequence of the type strain Cupriavidus necator N-1.</title>
        <authorList>
            <person name="Poehlein A."/>
            <person name="Kusian B."/>
            <person name="Friedrich B."/>
            <person name="Daniel R."/>
            <person name="Bowien B."/>
        </authorList>
    </citation>
    <scope>NUCLEOTIDE SEQUENCE [LARGE SCALE GENOMIC DNA]</scope>
    <source>
        <strain evidence="2">ATCC 43291 / DSM 13513 / CCUG 52238 / LMG 8453 / N-1</strain>
    </source>
</reference>
<organism evidence="1 2">
    <name type="scientific">Cupriavidus necator (strain ATCC 43291 / DSM 13513 / CCUG 52238 / LMG 8453 / N-1)</name>
    <name type="common">Ralstonia eutropha</name>
    <dbReference type="NCBI Taxonomy" id="1042878"/>
    <lineage>
        <taxon>Bacteria</taxon>
        <taxon>Pseudomonadati</taxon>
        <taxon>Pseudomonadota</taxon>
        <taxon>Betaproteobacteria</taxon>
        <taxon>Burkholderiales</taxon>
        <taxon>Burkholderiaceae</taxon>
        <taxon>Cupriavidus</taxon>
    </lineage>
</organism>
<sequence length="82" mass="8719">MNAVIVKPVGLQVLDAAVAKACASGYRARRVAVPVQVSTPDRQAGTRDEAAHCGVKPGSRPSWCAVCRAMNVQCDRLDQPED</sequence>
<dbReference type="GO" id="GO:0016301">
    <property type="term" value="F:kinase activity"/>
    <property type="evidence" value="ECO:0007669"/>
    <property type="project" value="UniProtKB-KW"/>
</dbReference>
<dbReference type="HOGENOM" id="CLU_2552550_0_0_4"/>
<accession>F8GTQ7</accession>
<keyword evidence="1" id="KW-0418">Kinase</keyword>
<keyword evidence="1" id="KW-0808">Transferase</keyword>
<protein>
    <submittedName>
        <fullName evidence="1">Signal transduction histidine kinase containing a receiver domain and a NtrB-like sensor domain</fullName>
        <ecNumber evidence="1">2.7.1.-</ecNumber>
    </submittedName>
</protein>
<dbReference type="AlphaFoldDB" id="F8GTQ7"/>
<dbReference type="Proteomes" id="UP000006798">
    <property type="component" value="Chromosome 2"/>
</dbReference>
<dbReference type="EMBL" id="CP002878">
    <property type="protein sequence ID" value="AEI80014.1"/>
    <property type="molecule type" value="Genomic_DNA"/>
</dbReference>
<dbReference type="RefSeq" id="WP_013952719.1">
    <property type="nucleotide sequence ID" value="NC_015723.1"/>
</dbReference>
<proteinExistence type="predicted"/>
<dbReference type="GeneID" id="92902312"/>
<dbReference type="EC" id="2.7.1.-" evidence="1"/>
<name>F8GTQ7_CUPNN</name>
<dbReference type="KEGG" id="cnc:CNE_2c10450"/>
<gene>
    <name evidence="1" type="ordered locus">CNE_2c10450</name>
</gene>
<evidence type="ECO:0000313" key="1">
    <source>
        <dbReference type="EMBL" id="AEI80014.1"/>
    </source>
</evidence>
<evidence type="ECO:0000313" key="2">
    <source>
        <dbReference type="Proteomes" id="UP000006798"/>
    </source>
</evidence>